<feature type="transmembrane region" description="Helical" evidence="1">
    <location>
        <begin position="28"/>
        <end position="48"/>
    </location>
</feature>
<feature type="transmembrane region" description="Helical" evidence="1">
    <location>
        <begin position="60"/>
        <end position="83"/>
    </location>
</feature>
<feature type="transmembrane region" description="Helical" evidence="1">
    <location>
        <begin position="197"/>
        <end position="218"/>
    </location>
</feature>
<keyword evidence="1" id="KW-0812">Transmembrane</keyword>
<feature type="transmembrane region" description="Helical" evidence="1">
    <location>
        <begin position="113"/>
        <end position="131"/>
    </location>
</feature>
<organism evidence="2 3">
    <name type="scientific">Corynebacterium aquilae DSM 44791</name>
    <dbReference type="NCBI Taxonomy" id="1431546"/>
    <lineage>
        <taxon>Bacteria</taxon>
        <taxon>Bacillati</taxon>
        <taxon>Actinomycetota</taxon>
        <taxon>Actinomycetes</taxon>
        <taxon>Mycobacteriales</taxon>
        <taxon>Corynebacteriaceae</taxon>
        <taxon>Corynebacterium</taxon>
    </lineage>
</organism>
<dbReference type="KEGG" id="caqu:CAQU_05145"/>
<keyword evidence="1" id="KW-0472">Membrane</keyword>
<sequence>MTAHQNTYRPLSTATSVVREGGSLFVRFFPALLTCIALGLAARGAVLWTASAVSDYSPLFGGLLVPLAPMSLLTALVIAMWVLKPGTRFLKSKPVAELDPHSPKSPRATIARTHLLTIGGLLIPFLAVYASNGFLKEDVHTFIGQAVLHEQVTTFASTDFSRVALGSTFQVAALVVITIIARKIIGFFALGTSKLGISGVAAYVEVLWISAISVIVAANTSAIKEWTSTRAVIAPVLNSIAETFSGLSNAESKATGGINAAGALLGKLDDVIVVPVAWLALGAVVFGSTLAAKKTSQATAQPADSTTEAASQTDARTQWARSVRARATGEAQRYLANATKPITGPITSTWTGLKKIAAAGIIPMTTLCLAIMCARVAESAIAWGVHEMLGPQFGLMVDAQASWTVLAGRMAYFLVVIPLVVAGVDQLLLESTSEDSGN</sequence>
<feature type="transmembrane region" description="Helical" evidence="1">
    <location>
        <begin position="410"/>
        <end position="429"/>
    </location>
</feature>
<feature type="transmembrane region" description="Helical" evidence="1">
    <location>
        <begin position="169"/>
        <end position="190"/>
    </location>
</feature>
<accession>A0A1L7CFD8</accession>
<name>A0A1L7CFD8_9CORY</name>
<dbReference type="AlphaFoldDB" id="A0A1L7CFD8"/>
<evidence type="ECO:0000313" key="3">
    <source>
        <dbReference type="Proteomes" id="UP000185478"/>
    </source>
</evidence>
<gene>
    <name evidence="2" type="ORF">CAQU_05145</name>
</gene>
<dbReference type="RefSeq" id="WP_075725769.1">
    <property type="nucleotide sequence ID" value="NZ_CP009245.1"/>
</dbReference>
<evidence type="ECO:0000313" key="2">
    <source>
        <dbReference type="EMBL" id="APT84544.1"/>
    </source>
</evidence>
<keyword evidence="3" id="KW-1185">Reference proteome</keyword>
<dbReference type="Proteomes" id="UP000185478">
    <property type="component" value="Chromosome"/>
</dbReference>
<feature type="transmembrane region" description="Helical" evidence="1">
    <location>
        <begin position="272"/>
        <end position="292"/>
    </location>
</feature>
<reference evidence="2 3" key="1">
    <citation type="submission" date="2014-08" db="EMBL/GenBank/DDBJ databases">
        <title>Complete genome sequence of Corynebacterium aquilae S-613T(T) (=DSM 44791(T)), isolated from the choana of a healthy golden eagle.</title>
        <authorList>
            <person name="Ruckert C."/>
            <person name="Albersmeier A."/>
            <person name="Winkler A."/>
            <person name="Kalinowski J."/>
        </authorList>
    </citation>
    <scope>NUCLEOTIDE SEQUENCE [LARGE SCALE GENOMIC DNA]</scope>
    <source>
        <strain evidence="2 3">S-613</strain>
    </source>
</reference>
<keyword evidence="1" id="KW-1133">Transmembrane helix</keyword>
<protein>
    <submittedName>
        <fullName evidence="2">Uncharacterized protein</fullName>
    </submittedName>
</protein>
<evidence type="ECO:0000256" key="1">
    <source>
        <dbReference type="SAM" id="Phobius"/>
    </source>
</evidence>
<proteinExistence type="predicted"/>
<dbReference type="EMBL" id="CP009245">
    <property type="protein sequence ID" value="APT84544.1"/>
    <property type="molecule type" value="Genomic_DNA"/>
</dbReference>
<dbReference type="OrthoDB" id="3322395at2"/>